<name>A0A3P6GDQ4_BRAOL</name>
<dbReference type="CDD" id="cd04216">
    <property type="entry name" value="Phytocyanin"/>
    <property type="match status" value="1"/>
</dbReference>
<feature type="domain" description="Phytocyanin" evidence="4">
    <location>
        <begin position="28"/>
        <end position="136"/>
    </location>
</feature>
<gene>
    <name evidence="5" type="ORF">BOLC1T04618H</name>
</gene>
<evidence type="ECO:0000259" key="4">
    <source>
        <dbReference type="PROSITE" id="PS51485"/>
    </source>
</evidence>
<dbReference type="InterPro" id="IPR039391">
    <property type="entry name" value="Phytocyanin-like"/>
</dbReference>
<dbReference type="InterPro" id="IPR003245">
    <property type="entry name" value="Phytocyanin_dom"/>
</dbReference>
<evidence type="ECO:0000256" key="2">
    <source>
        <dbReference type="ARBA" id="ARBA00023180"/>
    </source>
</evidence>
<dbReference type="InterPro" id="IPR008972">
    <property type="entry name" value="Cupredoxin"/>
</dbReference>
<dbReference type="FunFam" id="2.60.40.420:FF:000034">
    <property type="entry name" value="Cupredoxin superfamily protein"/>
    <property type="match status" value="1"/>
</dbReference>
<organism evidence="5">
    <name type="scientific">Brassica oleracea</name>
    <name type="common">Wild cabbage</name>
    <dbReference type="NCBI Taxonomy" id="3712"/>
    <lineage>
        <taxon>Eukaryota</taxon>
        <taxon>Viridiplantae</taxon>
        <taxon>Streptophyta</taxon>
        <taxon>Embryophyta</taxon>
        <taxon>Tracheophyta</taxon>
        <taxon>Spermatophyta</taxon>
        <taxon>Magnoliopsida</taxon>
        <taxon>eudicotyledons</taxon>
        <taxon>Gunneridae</taxon>
        <taxon>Pentapetalae</taxon>
        <taxon>rosids</taxon>
        <taxon>malvids</taxon>
        <taxon>Brassicales</taxon>
        <taxon>Brassicaceae</taxon>
        <taxon>Brassiceae</taxon>
        <taxon>Brassica</taxon>
    </lineage>
</organism>
<evidence type="ECO:0000256" key="3">
    <source>
        <dbReference type="SAM" id="SignalP"/>
    </source>
</evidence>
<dbReference type="GO" id="GO:0005886">
    <property type="term" value="C:plasma membrane"/>
    <property type="evidence" value="ECO:0007669"/>
    <property type="project" value="TreeGrafter"/>
</dbReference>
<evidence type="ECO:0000313" key="5">
    <source>
        <dbReference type="EMBL" id="VDD52229.1"/>
    </source>
</evidence>
<reference evidence="5" key="1">
    <citation type="submission" date="2018-11" db="EMBL/GenBank/DDBJ databases">
        <authorList>
            <consortium name="Genoscope - CEA"/>
            <person name="William W."/>
        </authorList>
    </citation>
    <scope>NUCLEOTIDE SEQUENCE</scope>
</reference>
<protein>
    <recommendedName>
        <fullName evidence="4">Phytocyanin domain-containing protein</fullName>
    </recommendedName>
</protein>
<dbReference type="AlphaFoldDB" id="A0A3P6GDQ4"/>
<dbReference type="PROSITE" id="PS51485">
    <property type="entry name" value="PHYTOCYANIN"/>
    <property type="match status" value="1"/>
</dbReference>
<proteinExistence type="predicted"/>
<feature type="signal peptide" evidence="3">
    <location>
        <begin position="1"/>
        <end position="27"/>
    </location>
</feature>
<dbReference type="SUPFAM" id="SSF49503">
    <property type="entry name" value="Cupredoxins"/>
    <property type="match status" value="1"/>
</dbReference>
<evidence type="ECO:0000256" key="1">
    <source>
        <dbReference type="ARBA" id="ARBA00023157"/>
    </source>
</evidence>
<dbReference type="Gene3D" id="2.60.40.420">
    <property type="entry name" value="Cupredoxins - blue copper proteins"/>
    <property type="match status" value="1"/>
</dbReference>
<keyword evidence="2" id="KW-0325">Glycoprotein</keyword>
<dbReference type="PANTHER" id="PTHR33021:SF171">
    <property type="entry name" value="BLUE COPPER-BINDING PROTEIN-LIKE"/>
    <property type="match status" value="1"/>
</dbReference>
<dbReference type="EMBL" id="LR031878">
    <property type="protein sequence ID" value="VDD52229.1"/>
    <property type="molecule type" value="Genomic_DNA"/>
</dbReference>
<dbReference type="PANTHER" id="PTHR33021">
    <property type="entry name" value="BLUE COPPER PROTEIN"/>
    <property type="match status" value="1"/>
</dbReference>
<dbReference type="Pfam" id="PF02298">
    <property type="entry name" value="Cu_bind_like"/>
    <property type="match status" value="1"/>
</dbReference>
<feature type="chain" id="PRO_5018144882" description="Phytocyanin domain-containing protein" evidence="3">
    <location>
        <begin position="28"/>
        <end position="146"/>
    </location>
</feature>
<keyword evidence="1" id="KW-1015">Disulfide bond</keyword>
<sequence>MTMLHPQRWLSSLIMFLLSSFMLKSDGSNHIVGDSSGWELYTNYTNWTQGREFHVGDVLVFNYNRDQHNVMQVNSTAYVDCGRDNYISLFNKGNDSIVISSGYPTSTISEVGEHRFICAVDGHCENGQKLIIIKILAACCYSTKVM</sequence>
<accession>A0A3P6GDQ4</accession>
<dbReference type="GO" id="GO:0009055">
    <property type="term" value="F:electron transfer activity"/>
    <property type="evidence" value="ECO:0007669"/>
    <property type="project" value="InterPro"/>
</dbReference>
<keyword evidence="3" id="KW-0732">Signal</keyword>